<dbReference type="Pfam" id="PF12833">
    <property type="entry name" value="HTH_18"/>
    <property type="match status" value="1"/>
</dbReference>
<dbReference type="SMART" id="SM00342">
    <property type="entry name" value="HTH_ARAC"/>
    <property type="match status" value="1"/>
</dbReference>
<evidence type="ECO:0000259" key="4">
    <source>
        <dbReference type="PROSITE" id="PS01124"/>
    </source>
</evidence>
<dbReference type="Proteomes" id="UP000546324">
    <property type="component" value="Unassembled WGS sequence"/>
</dbReference>
<dbReference type="PROSITE" id="PS01124">
    <property type="entry name" value="HTH_ARAC_FAMILY_2"/>
    <property type="match status" value="1"/>
</dbReference>
<protein>
    <submittedName>
        <fullName evidence="5">AraC-like DNA-binding protein</fullName>
    </submittedName>
</protein>
<sequence>MKVFEGRCSETPPRPCSGGFMKVISTAEVPAVERFAFWREVTSQVWAPYDLRCEPHLESRFQARMDISEFGPVQASLMTSTPYSAERTPRLIRKADPGLFRLVCTVRGHGVMAQDGRQAEFGPGDLMLADTSRPYRAELSPDVPGGQVLVLCLPRSLLPFSHRDLRHLAGVRLRGDQGMGALSSQFLLQLAQHMHELGPSDTARLATLTLDVFTAALATALDAEDTVPPHARRRVLMAQIFGFIRRNLADPQLTPDAIAAAHHISLRYLHKLFHQEGHTVAGWVRERRLERCRRDLADPRLADRPINAIAARWGFGSAAHFSQVFRGTYGVSPGQFRRQCAQTTGECAHT</sequence>
<dbReference type="EMBL" id="JACHMQ010000001">
    <property type="protein sequence ID" value="MBB6393787.1"/>
    <property type="molecule type" value="Genomic_DNA"/>
</dbReference>
<keyword evidence="2 5" id="KW-0238">DNA-binding</keyword>
<organism evidence="5 6">
    <name type="scientific">Actinomadura coerulea</name>
    <dbReference type="NCBI Taxonomy" id="46159"/>
    <lineage>
        <taxon>Bacteria</taxon>
        <taxon>Bacillati</taxon>
        <taxon>Actinomycetota</taxon>
        <taxon>Actinomycetes</taxon>
        <taxon>Streptosporangiales</taxon>
        <taxon>Thermomonosporaceae</taxon>
        <taxon>Actinomadura</taxon>
    </lineage>
</organism>
<keyword evidence="3" id="KW-0804">Transcription</keyword>
<comment type="caution">
    <text evidence="5">The sequence shown here is derived from an EMBL/GenBank/DDBJ whole genome shotgun (WGS) entry which is preliminary data.</text>
</comment>
<dbReference type="InterPro" id="IPR009057">
    <property type="entry name" value="Homeodomain-like_sf"/>
</dbReference>
<keyword evidence="6" id="KW-1185">Reference proteome</keyword>
<dbReference type="AlphaFoldDB" id="A0A7X0FV77"/>
<evidence type="ECO:0000313" key="6">
    <source>
        <dbReference type="Proteomes" id="UP000546324"/>
    </source>
</evidence>
<dbReference type="RefSeq" id="WP_221492998.1">
    <property type="nucleotide sequence ID" value="NZ_JACHMQ010000001.1"/>
</dbReference>
<evidence type="ECO:0000256" key="3">
    <source>
        <dbReference type="ARBA" id="ARBA00023163"/>
    </source>
</evidence>
<gene>
    <name evidence="5" type="ORF">BKA00_000701</name>
</gene>
<feature type="domain" description="HTH araC/xylS-type" evidence="4">
    <location>
        <begin position="238"/>
        <end position="339"/>
    </location>
</feature>
<dbReference type="GO" id="GO:0003700">
    <property type="term" value="F:DNA-binding transcription factor activity"/>
    <property type="evidence" value="ECO:0007669"/>
    <property type="project" value="InterPro"/>
</dbReference>
<name>A0A7X0FV77_9ACTN</name>
<dbReference type="PANTHER" id="PTHR46796">
    <property type="entry name" value="HTH-TYPE TRANSCRIPTIONAL ACTIVATOR RHAS-RELATED"/>
    <property type="match status" value="1"/>
</dbReference>
<evidence type="ECO:0000256" key="2">
    <source>
        <dbReference type="ARBA" id="ARBA00023125"/>
    </source>
</evidence>
<dbReference type="InterPro" id="IPR050204">
    <property type="entry name" value="AraC_XylS_family_regulators"/>
</dbReference>
<keyword evidence="1" id="KW-0805">Transcription regulation</keyword>
<dbReference type="InterPro" id="IPR020449">
    <property type="entry name" value="Tscrpt_reg_AraC-type_HTH"/>
</dbReference>
<evidence type="ECO:0000256" key="1">
    <source>
        <dbReference type="ARBA" id="ARBA00023015"/>
    </source>
</evidence>
<proteinExistence type="predicted"/>
<dbReference type="Gene3D" id="1.10.10.60">
    <property type="entry name" value="Homeodomain-like"/>
    <property type="match status" value="1"/>
</dbReference>
<dbReference type="InterPro" id="IPR018060">
    <property type="entry name" value="HTH_AraC"/>
</dbReference>
<dbReference type="PRINTS" id="PR00032">
    <property type="entry name" value="HTHARAC"/>
</dbReference>
<dbReference type="SUPFAM" id="SSF46689">
    <property type="entry name" value="Homeodomain-like"/>
    <property type="match status" value="1"/>
</dbReference>
<evidence type="ECO:0000313" key="5">
    <source>
        <dbReference type="EMBL" id="MBB6393787.1"/>
    </source>
</evidence>
<reference evidence="5 6" key="1">
    <citation type="submission" date="2020-08" db="EMBL/GenBank/DDBJ databases">
        <title>Sequencing the genomes of 1000 actinobacteria strains.</title>
        <authorList>
            <person name="Klenk H.-P."/>
        </authorList>
    </citation>
    <scope>NUCLEOTIDE SEQUENCE [LARGE SCALE GENOMIC DNA]</scope>
    <source>
        <strain evidence="5 6">DSM 43675</strain>
    </source>
</reference>
<dbReference type="InterPro" id="IPR035418">
    <property type="entry name" value="AraC-bd_2"/>
</dbReference>
<dbReference type="PANTHER" id="PTHR46796:SF6">
    <property type="entry name" value="ARAC SUBFAMILY"/>
    <property type="match status" value="1"/>
</dbReference>
<accession>A0A7X0FV77</accession>
<dbReference type="GO" id="GO:0043565">
    <property type="term" value="F:sequence-specific DNA binding"/>
    <property type="evidence" value="ECO:0007669"/>
    <property type="project" value="InterPro"/>
</dbReference>
<dbReference type="Pfam" id="PF14525">
    <property type="entry name" value="AraC_binding_2"/>
    <property type="match status" value="1"/>
</dbReference>